<sequence length="319" mass="35472">MPGDWRRHFDRYEWTGAVDLASNHIRVSDRFSHEPLSVFDPMSLDMEALVLPHQGLIVNGWSDLIAAGVFLDALNDYALEHWASQKSRVVHVVNPHDPAGSAERIGRCAGDRRIAAITIPLMPTMLGSVSWDPVFRAATEAGLPVVIHFSGVEGSYAGAPPLAGAPHTNPLSRHILMPHLAESNVASMIFEGAFYRFPTLQVLFAGFGFKWLPSLLRRLDQEWRNFRSDMPWVKDKPSAKVVDHIWASTYPVGEAHNPEIWLGEFSEPLLRRVVFASNAPFDGDPFTQVIDTLGQEWAQRLADNGSAFAHPALRREVAA</sequence>
<evidence type="ECO:0000256" key="1">
    <source>
        <dbReference type="ARBA" id="ARBA00023239"/>
    </source>
</evidence>
<dbReference type="GO" id="GO:0016831">
    <property type="term" value="F:carboxy-lyase activity"/>
    <property type="evidence" value="ECO:0007669"/>
    <property type="project" value="InterPro"/>
</dbReference>
<comment type="caution">
    <text evidence="3">The sequence shown here is derived from an EMBL/GenBank/DDBJ whole genome shotgun (WGS) entry which is preliminary data.</text>
</comment>
<name>A0A7C9R8S0_9HYPH</name>
<dbReference type="RefSeq" id="WP_165119344.1">
    <property type="nucleotide sequence ID" value="NZ_JAAKZG010000007.1"/>
</dbReference>
<dbReference type="PANTHER" id="PTHR21240:SF28">
    <property type="entry name" value="ISO-OROTATE DECARBOXYLASE (EUROFUNG)"/>
    <property type="match status" value="1"/>
</dbReference>
<accession>A0A7C9R8S0</accession>
<dbReference type="GO" id="GO:0005737">
    <property type="term" value="C:cytoplasm"/>
    <property type="evidence" value="ECO:0007669"/>
    <property type="project" value="TreeGrafter"/>
</dbReference>
<dbReference type="Proteomes" id="UP000481252">
    <property type="component" value="Unassembled WGS sequence"/>
</dbReference>
<organism evidence="3 4">
    <name type="scientific">Mesorhizobium zhangyense</name>
    <dbReference type="NCBI Taxonomy" id="1776730"/>
    <lineage>
        <taxon>Bacteria</taxon>
        <taxon>Pseudomonadati</taxon>
        <taxon>Pseudomonadota</taxon>
        <taxon>Alphaproteobacteria</taxon>
        <taxon>Hyphomicrobiales</taxon>
        <taxon>Phyllobacteriaceae</taxon>
        <taxon>Mesorhizobium</taxon>
    </lineage>
</organism>
<dbReference type="SUPFAM" id="SSF51556">
    <property type="entry name" value="Metallo-dependent hydrolases"/>
    <property type="match status" value="1"/>
</dbReference>
<dbReference type="GO" id="GO:0016787">
    <property type="term" value="F:hydrolase activity"/>
    <property type="evidence" value="ECO:0007669"/>
    <property type="project" value="UniProtKB-KW"/>
</dbReference>
<gene>
    <name evidence="3" type="ORF">G6N74_18070</name>
</gene>
<dbReference type="AlphaFoldDB" id="A0A7C9R8S0"/>
<dbReference type="EMBL" id="JAAKZG010000007">
    <property type="protein sequence ID" value="NGN42981.1"/>
    <property type="molecule type" value="Genomic_DNA"/>
</dbReference>
<keyword evidence="3" id="KW-0378">Hydrolase</keyword>
<evidence type="ECO:0000259" key="2">
    <source>
        <dbReference type="Pfam" id="PF04909"/>
    </source>
</evidence>
<feature type="domain" description="Amidohydrolase-related" evidence="2">
    <location>
        <begin position="59"/>
        <end position="282"/>
    </location>
</feature>
<evidence type="ECO:0000313" key="4">
    <source>
        <dbReference type="Proteomes" id="UP000481252"/>
    </source>
</evidence>
<dbReference type="InterPro" id="IPR032466">
    <property type="entry name" value="Metal_Hydrolase"/>
</dbReference>
<dbReference type="GO" id="GO:0019748">
    <property type="term" value="P:secondary metabolic process"/>
    <property type="evidence" value="ECO:0007669"/>
    <property type="project" value="TreeGrafter"/>
</dbReference>
<dbReference type="InterPro" id="IPR032465">
    <property type="entry name" value="ACMSD"/>
</dbReference>
<dbReference type="Pfam" id="PF04909">
    <property type="entry name" value="Amidohydro_2"/>
    <property type="match status" value="1"/>
</dbReference>
<dbReference type="PANTHER" id="PTHR21240">
    <property type="entry name" value="2-AMINO-3-CARBOXYLMUCONATE-6-SEMIALDEHYDE DECARBOXYLASE"/>
    <property type="match status" value="1"/>
</dbReference>
<reference evidence="3 4" key="1">
    <citation type="submission" date="2020-02" db="EMBL/GenBank/DDBJ databases">
        <title>Genome sequence of the type strain CGMCC 1.15528 of Mesorhizobium zhangyense.</title>
        <authorList>
            <person name="Gao J."/>
            <person name="Sun J."/>
        </authorList>
    </citation>
    <scope>NUCLEOTIDE SEQUENCE [LARGE SCALE GENOMIC DNA]</scope>
    <source>
        <strain evidence="3 4">CGMCC 1.15528</strain>
    </source>
</reference>
<keyword evidence="1" id="KW-0456">Lyase</keyword>
<dbReference type="InterPro" id="IPR006680">
    <property type="entry name" value="Amidohydro-rel"/>
</dbReference>
<protein>
    <submittedName>
        <fullName evidence="3">Amidohydrolase family protein</fullName>
    </submittedName>
</protein>
<dbReference type="Gene3D" id="3.20.20.140">
    <property type="entry name" value="Metal-dependent hydrolases"/>
    <property type="match status" value="1"/>
</dbReference>
<evidence type="ECO:0000313" key="3">
    <source>
        <dbReference type="EMBL" id="NGN42981.1"/>
    </source>
</evidence>
<proteinExistence type="predicted"/>
<keyword evidence="4" id="KW-1185">Reference proteome</keyword>